<feature type="region of interest" description="Disordered" evidence="5">
    <location>
        <begin position="147"/>
        <end position="197"/>
    </location>
</feature>
<evidence type="ECO:0000313" key="7">
    <source>
        <dbReference type="EMBL" id="KAF0723212.1"/>
    </source>
</evidence>
<dbReference type="SUPFAM" id="SSF57903">
    <property type="entry name" value="FYVE/PHD zinc finger"/>
    <property type="match status" value="1"/>
</dbReference>
<gene>
    <name evidence="7" type="ORF">Ae201684_017829</name>
</gene>
<organism evidence="7 8">
    <name type="scientific">Aphanomyces euteiches</name>
    <dbReference type="NCBI Taxonomy" id="100861"/>
    <lineage>
        <taxon>Eukaryota</taxon>
        <taxon>Sar</taxon>
        <taxon>Stramenopiles</taxon>
        <taxon>Oomycota</taxon>
        <taxon>Saprolegniomycetes</taxon>
        <taxon>Saprolegniales</taxon>
        <taxon>Verrucalvaceae</taxon>
        <taxon>Aphanomyces</taxon>
    </lineage>
</organism>
<dbReference type="GO" id="GO:0035091">
    <property type="term" value="F:phosphatidylinositol binding"/>
    <property type="evidence" value="ECO:0007669"/>
    <property type="project" value="TreeGrafter"/>
</dbReference>
<keyword evidence="8" id="KW-1185">Reference proteome</keyword>
<proteinExistence type="predicted"/>
<dbReference type="AlphaFoldDB" id="A0A6G0W7W0"/>
<dbReference type="SMART" id="SM00064">
    <property type="entry name" value="FYVE"/>
    <property type="match status" value="1"/>
</dbReference>
<evidence type="ECO:0000256" key="4">
    <source>
        <dbReference type="PROSITE-ProRule" id="PRU00091"/>
    </source>
</evidence>
<evidence type="ECO:0000256" key="5">
    <source>
        <dbReference type="SAM" id="MobiDB-lite"/>
    </source>
</evidence>
<dbReference type="Pfam" id="PF04366">
    <property type="entry name" value="Ysc84"/>
    <property type="match status" value="1"/>
</dbReference>
<dbReference type="PROSITE" id="PS50178">
    <property type="entry name" value="ZF_FYVE"/>
    <property type="match status" value="1"/>
</dbReference>
<keyword evidence="3" id="KW-0862">Zinc</keyword>
<dbReference type="Proteomes" id="UP000481153">
    <property type="component" value="Unassembled WGS sequence"/>
</dbReference>
<protein>
    <recommendedName>
        <fullName evidence="6">FYVE-type domain-containing protein</fullName>
    </recommendedName>
</protein>
<dbReference type="Pfam" id="PF01363">
    <property type="entry name" value="FYVE"/>
    <property type="match status" value="1"/>
</dbReference>
<name>A0A6G0W7W0_9STRA</name>
<dbReference type="CDD" id="cd15760">
    <property type="entry name" value="FYVE_scVPS27p_like"/>
    <property type="match status" value="1"/>
</dbReference>
<dbReference type="InterPro" id="IPR011011">
    <property type="entry name" value="Znf_FYVE_PHD"/>
</dbReference>
<dbReference type="InterPro" id="IPR017455">
    <property type="entry name" value="Znf_FYVE-rel"/>
</dbReference>
<dbReference type="Gene3D" id="3.30.40.10">
    <property type="entry name" value="Zinc/RING finger domain, C3HC4 (zinc finger)"/>
    <property type="match status" value="1"/>
</dbReference>
<evidence type="ECO:0000313" key="8">
    <source>
        <dbReference type="Proteomes" id="UP000481153"/>
    </source>
</evidence>
<keyword evidence="2 4" id="KW-0863">Zinc-finger</keyword>
<dbReference type="EMBL" id="VJMJ01000313">
    <property type="protein sequence ID" value="KAF0723212.1"/>
    <property type="molecule type" value="Genomic_DNA"/>
</dbReference>
<dbReference type="PANTHER" id="PTHR15629:SF2">
    <property type="entry name" value="SH3 DOMAIN-CONTAINING YSC84-LIKE PROTEIN 1"/>
    <property type="match status" value="1"/>
</dbReference>
<feature type="domain" description="FYVE-type" evidence="6">
    <location>
        <begin position="203"/>
        <end position="272"/>
    </location>
</feature>
<dbReference type="InterPro" id="IPR000306">
    <property type="entry name" value="Znf_FYVE"/>
</dbReference>
<reference evidence="7 8" key="1">
    <citation type="submission" date="2019-07" db="EMBL/GenBank/DDBJ databases">
        <title>Genomics analysis of Aphanomyces spp. identifies a new class of oomycete effector associated with host adaptation.</title>
        <authorList>
            <person name="Gaulin E."/>
        </authorList>
    </citation>
    <scope>NUCLEOTIDE SEQUENCE [LARGE SCALE GENOMIC DNA]</scope>
    <source>
        <strain evidence="7 8">ATCC 201684</strain>
    </source>
</reference>
<dbReference type="InterPro" id="IPR051702">
    <property type="entry name" value="SH3_domain_YSC84-like"/>
</dbReference>
<evidence type="ECO:0000259" key="6">
    <source>
        <dbReference type="PROSITE" id="PS50178"/>
    </source>
</evidence>
<comment type="caution">
    <text evidence="7">The sequence shown here is derived from an EMBL/GenBank/DDBJ whole genome shotgun (WGS) entry which is preliminary data.</text>
</comment>
<dbReference type="VEuPathDB" id="FungiDB:AeMF1_009495"/>
<sequence>MANFCRECGAALLGRRFCSQCGKETAASASSIPAATSLGDPNPQSTLKRAGSVEIPPVAVGDEATTIYKRVVATVRGTHHGEQADNTVKDFKKDCKQYGAGAISAEAFEANLRVYLGEYMIDATMPQLVRLIHDDDKRAELVMVYHRQSKNKTKSRPASASSAVQRSTNLPPSSQLTVATPVEPPRSEGQARPPAKWSAPSLYTNQPVCDICSTPFDMMNRRHHCRKCGKSACQSCSPAHMLIPPGHQHAQAKGYDPAVPQRVCTLCAPVLQPLQARLEAAFANCHKEQPAAPTKGWFKSIPVKQTIEDECEMAQKMLRQFFLTSQVDKQIPITFLERAHGLAFLTVVKAGLLVTAKMGSGIVLTKFPDKTWSAPSAIGTAGLGGGFEGGGELVQILLLLGSAKAVSVFYQTQLTLGAGLDVTVGPYGRSATAQAAMSSSGGGLDVNYSYSHSRGLFAGISLHGAVINCRSDANRAFYGRHVTPMEILTGAVAPPRAAQGLYDAIEEAVQSCASFRDDQRTRQQRVCTQAGCPCEKFRAKTLSAKCANCGHSH</sequence>
<evidence type="ECO:0000256" key="1">
    <source>
        <dbReference type="ARBA" id="ARBA00022723"/>
    </source>
</evidence>
<dbReference type="InterPro" id="IPR013083">
    <property type="entry name" value="Znf_RING/FYVE/PHD"/>
</dbReference>
<dbReference type="GO" id="GO:0008270">
    <property type="term" value="F:zinc ion binding"/>
    <property type="evidence" value="ECO:0007669"/>
    <property type="project" value="UniProtKB-KW"/>
</dbReference>
<evidence type="ECO:0000256" key="3">
    <source>
        <dbReference type="ARBA" id="ARBA00022833"/>
    </source>
</evidence>
<keyword evidence="1" id="KW-0479">Metal-binding</keyword>
<feature type="compositionally biased region" description="Polar residues" evidence="5">
    <location>
        <begin position="156"/>
        <end position="178"/>
    </location>
</feature>
<dbReference type="PANTHER" id="PTHR15629">
    <property type="entry name" value="SH3YL1 PROTEIN"/>
    <property type="match status" value="1"/>
</dbReference>
<accession>A0A6G0W7W0</accession>
<dbReference type="InterPro" id="IPR007461">
    <property type="entry name" value="Ysc84_actin-binding"/>
</dbReference>
<evidence type="ECO:0000256" key="2">
    <source>
        <dbReference type="ARBA" id="ARBA00022771"/>
    </source>
</evidence>